<evidence type="ECO:0000256" key="2">
    <source>
        <dbReference type="ARBA" id="ARBA00006610"/>
    </source>
</evidence>
<gene>
    <name evidence="8" type="ORF">SPSK_05943</name>
</gene>
<dbReference type="Pfam" id="PF09532">
    <property type="entry name" value="FDF"/>
    <property type="match status" value="1"/>
</dbReference>
<dbReference type="PROSITE" id="PS51512">
    <property type="entry name" value="DFDF"/>
    <property type="match status" value="1"/>
</dbReference>
<feature type="domain" description="YjeF N-terminal" evidence="6">
    <location>
        <begin position="481"/>
        <end position="760"/>
    </location>
</feature>
<dbReference type="PROSITE" id="PS51385">
    <property type="entry name" value="YJEF_N"/>
    <property type="match status" value="1"/>
</dbReference>
<dbReference type="GeneID" id="27667928"/>
<dbReference type="PANTHER" id="PTHR13612:SF0">
    <property type="entry name" value="ENHANCER OF MRNA-DECAPPING PROTEIN 3"/>
    <property type="match status" value="1"/>
</dbReference>
<dbReference type="SMART" id="SM01199">
    <property type="entry name" value="FDF"/>
    <property type="match status" value="1"/>
</dbReference>
<dbReference type="Pfam" id="PF03853">
    <property type="entry name" value="YjeF_N"/>
    <property type="match status" value="1"/>
</dbReference>
<feature type="region of interest" description="Disordered" evidence="5">
    <location>
        <begin position="195"/>
        <end position="293"/>
    </location>
</feature>
<dbReference type="Proteomes" id="UP000033710">
    <property type="component" value="Unassembled WGS sequence"/>
</dbReference>
<evidence type="ECO:0000256" key="5">
    <source>
        <dbReference type="SAM" id="MobiDB-lite"/>
    </source>
</evidence>
<sequence length="792" mass="85997">MASEFLQMVVVVELRNPPERLYGSVTDLEAGQSLTLSNVWSLNSHTWHPQIIVDPGNIAEIFDASKDPRYAHSPSPMVPAPNTAHIAVPTHTTHVENKSITPVLGDPAIVSFRPLSERPASSLSQNRAMNQTRHIATGEASFPPPTYTVAGVSVQESSLHDTPISAKGAIGSTLEISNGTPELSDKVNANTNYAVAGNPATTSMPVPRIPQHDVTPKTRRRQRQQRGAKSSEAKGSVDLTPERSKQLGKGEGWRDTPMLQSTASFQPFKSLKNSSKRREKSNQDNGWASEDATDVQEMGDFDFEESLAKFDKHALFDQMRKHDQIDDADRLVTHNRQPGTAGGKNFHHTENVLGYFLPSVTIASKIIPKEPRSVSEDFWNSETDETHTGGAPGVGAASRTGGGDRLSGRDLGNRQGSRRSDSKVSNTRRSQSRKASGAGTVGQGPSRVNSIAPLSSAVSTTQHFYVLPSERRLETVSALQMLNLENIAHNELGLSEDMMTENAGRGIAEVALETLSDPANKIRLKQADLHSKEPSTPLAHGGSAPTIVILVGNNKSGTRAVAGGRHLRNKGINVILCVVGIERGERELLDDLRQQIRTYRNFGGRVYNKNDLFEHLRKTVIPTLAGDTPRSAVSATVPAVTLIIDALLGIVVSFDELRTGDQATVYELMEWANRNEAFVLAVDVPTGIDPSSGYVSIIDGARLYVRPRYVIALGAPKRGLLEAMAAAELGDTAAMDAADDQPLDWRLFVADIGLGAAVWKKAGTKIRRGIDFDEKWVLEMKYHGLETDDESV</sequence>
<dbReference type="OrthoDB" id="10030313at2759"/>
<dbReference type="VEuPathDB" id="FungiDB:SPSK_05943"/>
<evidence type="ECO:0000256" key="1">
    <source>
        <dbReference type="ARBA" id="ARBA00004201"/>
    </source>
</evidence>
<dbReference type="InterPro" id="IPR019050">
    <property type="entry name" value="FDF_dom"/>
</dbReference>
<comment type="similarity">
    <text evidence="2">Belongs to the EDC3 family.</text>
</comment>
<dbReference type="GO" id="GO:0033962">
    <property type="term" value="P:P-body assembly"/>
    <property type="evidence" value="ECO:0007669"/>
    <property type="project" value="TreeGrafter"/>
</dbReference>
<feature type="compositionally biased region" description="Polar residues" evidence="5">
    <location>
        <begin position="195"/>
        <end position="204"/>
    </location>
</feature>
<dbReference type="FunFam" id="3.40.50.10260:FF:000007">
    <property type="entry name" value="YjeF N-terminal domain-like protein"/>
    <property type="match status" value="1"/>
</dbReference>
<dbReference type="EMBL" id="AXCR01000001">
    <property type="protein sequence ID" value="KJR89897.1"/>
    <property type="molecule type" value="Genomic_DNA"/>
</dbReference>
<accession>A0A0F2MJT9</accession>
<dbReference type="GO" id="GO:0003729">
    <property type="term" value="F:mRNA binding"/>
    <property type="evidence" value="ECO:0007669"/>
    <property type="project" value="TreeGrafter"/>
</dbReference>
<protein>
    <recommendedName>
        <fullName evidence="3">Enhancer of mRNA-decapping protein 3</fullName>
    </recommendedName>
</protein>
<evidence type="ECO:0000313" key="9">
    <source>
        <dbReference type="Proteomes" id="UP000033710"/>
    </source>
</evidence>
<evidence type="ECO:0000256" key="3">
    <source>
        <dbReference type="ARBA" id="ARBA00015797"/>
    </source>
</evidence>
<evidence type="ECO:0000259" key="7">
    <source>
        <dbReference type="PROSITE" id="PS51512"/>
    </source>
</evidence>
<dbReference type="PANTHER" id="PTHR13612">
    <property type="entry name" value="ENHANCER OF MRNA-DECAPPING PROTEIN 3"/>
    <property type="match status" value="1"/>
</dbReference>
<dbReference type="AlphaFoldDB" id="A0A0F2MJT9"/>
<dbReference type="SUPFAM" id="SSF64153">
    <property type="entry name" value="YjeF N-terminal domain-like"/>
    <property type="match status" value="1"/>
</dbReference>
<dbReference type="KEGG" id="ssck:SPSK_05943"/>
<evidence type="ECO:0000259" key="6">
    <source>
        <dbReference type="PROSITE" id="PS51385"/>
    </source>
</evidence>
<dbReference type="Gene3D" id="3.40.50.10260">
    <property type="entry name" value="YjeF N-terminal domain"/>
    <property type="match status" value="1"/>
</dbReference>
<dbReference type="InterPro" id="IPR004443">
    <property type="entry name" value="YjeF_N_dom"/>
</dbReference>
<dbReference type="GO" id="GO:0031087">
    <property type="term" value="P:deadenylation-independent decapping of nuclear-transcribed mRNA"/>
    <property type="evidence" value="ECO:0007669"/>
    <property type="project" value="TreeGrafter"/>
</dbReference>
<comment type="caution">
    <text evidence="8">The sequence shown here is derived from an EMBL/GenBank/DDBJ whole genome shotgun (WGS) entry which is preliminary data.</text>
</comment>
<feature type="region of interest" description="Disordered" evidence="5">
    <location>
        <begin position="380"/>
        <end position="448"/>
    </location>
</feature>
<feature type="compositionally biased region" description="Basic and acidic residues" evidence="5">
    <location>
        <begin position="406"/>
        <end position="422"/>
    </location>
</feature>
<proteinExistence type="inferred from homology"/>
<reference evidence="8 9" key="2">
    <citation type="journal article" date="2015" name="Eukaryot. Cell">
        <title>Asexual propagation of a virulent clone complex in a human and feline outbreak of sporotrichosis.</title>
        <authorList>
            <person name="Teixeira Mde M."/>
            <person name="Rodrigues A.M."/>
            <person name="Tsui C.K."/>
            <person name="de Almeida L.G."/>
            <person name="Van Diepeningen A.D."/>
            <person name="van den Ende B.G."/>
            <person name="Fernandes G.F."/>
            <person name="Kano R."/>
            <person name="Hamelin R.C."/>
            <person name="Lopes-Bezerra L.M."/>
            <person name="Vasconcelos A.T."/>
            <person name="de Hoog S."/>
            <person name="de Camargo Z.P."/>
            <person name="Felipe M.S."/>
        </authorList>
    </citation>
    <scope>NUCLEOTIDE SEQUENCE [LARGE SCALE GENOMIC DNA]</scope>
    <source>
        <strain evidence="8 9">1099-18</strain>
    </source>
</reference>
<feature type="domain" description="DFDF" evidence="7">
    <location>
        <begin position="289"/>
        <end position="325"/>
    </location>
</feature>
<feature type="compositionally biased region" description="Basic residues" evidence="5">
    <location>
        <begin position="217"/>
        <end position="226"/>
    </location>
</feature>
<dbReference type="RefSeq" id="XP_016592573.1">
    <property type="nucleotide sequence ID" value="XM_016732651.1"/>
</dbReference>
<reference evidence="8 9" key="1">
    <citation type="journal article" date="2014" name="BMC Genomics">
        <title>Comparative genomics of the major fungal agents of human and animal Sporotrichosis: Sporothrix schenckii and Sporothrix brasiliensis.</title>
        <authorList>
            <person name="Teixeira M.M."/>
            <person name="de Almeida L.G."/>
            <person name="Kubitschek-Barreira P."/>
            <person name="Alves F.L."/>
            <person name="Kioshima E.S."/>
            <person name="Abadio A.K."/>
            <person name="Fernandes L."/>
            <person name="Derengowski L.S."/>
            <person name="Ferreira K.S."/>
            <person name="Souza R.C."/>
            <person name="Ruiz J.C."/>
            <person name="de Andrade N.C."/>
            <person name="Paes H.C."/>
            <person name="Nicola A.M."/>
            <person name="Albuquerque P."/>
            <person name="Gerber A.L."/>
            <person name="Martins V.P."/>
            <person name="Peconick L.D."/>
            <person name="Neto A.V."/>
            <person name="Chaucanez C.B."/>
            <person name="Silva P.A."/>
            <person name="Cunha O.L."/>
            <person name="de Oliveira F.F."/>
            <person name="dos Santos T.C."/>
            <person name="Barros A.L."/>
            <person name="Soares M.A."/>
            <person name="de Oliveira L.M."/>
            <person name="Marini M.M."/>
            <person name="Villalobos-Duno H."/>
            <person name="Cunha M.M."/>
            <person name="de Hoog S."/>
            <person name="da Silveira J.F."/>
            <person name="Henrissat B."/>
            <person name="Nino-Vega G.A."/>
            <person name="Cisalpino P.S."/>
            <person name="Mora-Montes H.M."/>
            <person name="Almeida S.R."/>
            <person name="Stajich J.E."/>
            <person name="Lopes-Bezerra L.M."/>
            <person name="Vasconcelos A.T."/>
            <person name="Felipe M.S."/>
        </authorList>
    </citation>
    <scope>NUCLEOTIDE SEQUENCE [LARGE SCALE GENOMIC DNA]</scope>
    <source>
        <strain evidence="8 9">1099-18</strain>
    </source>
</reference>
<evidence type="ECO:0000256" key="4">
    <source>
        <dbReference type="ARBA" id="ARBA00022490"/>
    </source>
</evidence>
<comment type="subcellular location">
    <subcellularLocation>
        <location evidence="1">Cytoplasm</location>
        <location evidence="1">P-body</location>
    </subcellularLocation>
</comment>
<evidence type="ECO:0000313" key="8">
    <source>
        <dbReference type="EMBL" id="KJR89897.1"/>
    </source>
</evidence>
<dbReference type="InterPro" id="IPR036652">
    <property type="entry name" value="YjeF_N_dom_sf"/>
</dbReference>
<feature type="compositionally biased region" description="Polar residues" evidence="5">
    <location>
        <begin position="258"/>
        <end position="273"/>
    </location>
</feature>
<keyword evidence="4" id="KW-0963">Cytoplasm</keyword>
<name>A0A0F2MJT9_SPOSC</name>
<dbReference type="GO" id="GO:0000932">
    <property type="term" value="C:P-body"/>
    <property type="evidence" value="ECO:0007669"/>
    <property type="project" value="UniProtKB-SubCell"/>
</dbReference>
<organism evidence="8 9">
    <name type="scientific">Sporothrix schenckii 1099-18</name>
    <dbReference type="NCBI Taxonomy" id="1397361"/>
    <lineage>
        <taxon>Eukaryota</taxon>
        <taxon>Fungi</taxon>
        <taxon>Dikarya</taxon>
        <taxon>Ascomycota</taxon>
        <taxon>Pezizomycotina</taxon>
        <taxon>Sordariomycetes</taxon>
        <taxon>Sordariomycetidae</taxon>
        <taxon>Ophiostomatales</taxon>
        <taxon>Ophiostomataceae</taxon>
        <taxon>Sporothrix</taxon>
    </lineage>
</organism>
<dbReference type="InterPro" id="IPR025762">
    <property type="entry name" value="DFDF"/>
</dbReference>